<dbReference type="AlphaFoldDB" id="A0A2P2QIY6"/>
<dbReference type="EMBL" id="GGEC01086469">
    <property type="protein sequence ID" value="MBX66953.1"/>
    <property type="molecule type" value="Transcribed_RNA"/>
</dbReference>
<evidence type="ECO:0000313" key="1">
    <source>
        <dbReference type="EMBL" id="MBX66953.1"/>
    </source>
</evidence>
<protein>
    <submittedName>
        <fullName evidence="1">Uncharacterized protein</fullName>
    </submittedName>
</protein>
<name>A0A2P2QIY6_RHIMU</name>
<reference evidence="1" key="1">
    <citation type="submission" date="2018-02" db="EMBL/GenBank/DDBJ databases">
        <title>Rhizophora mucronata_Transcriptome.</title>
        <authorList>
            <person name="Meera S.P."/>
            <person name="Sreeshan A."/>
            <person name="Augustine A."/>
        </authorList>
    </citation>
    <scope>NUCLEOTIDE SEQUENCE</scope>
    <source>
        <tissue evidence="1">Leaf</tissue>
    </source>
</reference>
<accession>A0A2P2QIY6</accession>
<organism evidence="1">
    <name type="scientific">Rhizophora mucronata</name>
    <name type="common">Asiatic mangrove</name>
    <dbReference type="NCBI Taxonomy" id="61149"/>
    <lineage>
        <taxon>Eukaryota</taxon>
        <taxon>Viridiplantae</taxon>
        <taxon>Streptophyta</taxon>
        <taxon>Embryophyta</taxon>
        <taxon>Tracheophyta</taxon>
        <taxon>Spermatophyta</taxon>
        <taxon>Magnoliopsida</taxon>
        <taxon>eudicotyledons</taxon>
        <taxon>Gunneridae</taxon>
        <taxon>Pentapetalae</taxon>
        <taxon>rosids</taxon>
        <taxon>fabids</taxon>
        <taxon>Malpighiales</taxon>
        <taxon>Rhizophoraceae</taxon>
        <taxon>Rhizophora</taxon>
    </lineage>
</organism>
<proteinExistence type="predicted"/>
<sequence length="16" mass="2026">MFGDNVLVILWDYVWR</sequence>